<keyword evidence="3" id="KW-1185">Reference proteome</keyword>
<dbReference type="Pfam" id="PF05168">
    <property type="entry name" value="HEPN"/>
    <property type="match status" value="1"/>
</dbReference>
<gene>
    <name evidence="2" type="ORF">SAMN04488101_102592</name>
</gene>
<evidence type="ECO:0000259" key="1">
    <source>
        <dbReference type="PROSITE" id="PS50910"/>
    </source>
</evidence>
<dbReference type="RefSeq" id="WP_084288566.1">
    <property type="nucleotide sequence ID" value="NZ_FWYB01000002.1"/>
</dbReference>
<organism evidence="2 3">
    <name type="scientific">Pedobacter nyackensis</name>
    <dbReference type="NCBI Taxonomy" id="475255"/>
    <lineage>
        <taxon>Bacteria</taxon>
        <taxon>Pseudomonadati</taxon>
        <taxon>Bacteroidota</taxon>
        <taxon>Sphingobacteriia</taxon>
        <taxon>Sphingobacteriales</taxon>
        <taxon>Sphingobacteriaceae</taxon>
        <taxon>Pedobacter</taxon>
    </lineage>
</organism>
<name>A0A1W2BLI8_9SPHI</name>
<dbReference type="OrthoDB" id="634374at2"/>
<accession>A0A1W2BLI8</accession>
<evidence type="ECO:0000313" key="2">
    <source>
        <dbReference type="EMBL" id="SMC73730.1"/>
    </source>
</evidence>
<dbReference type="SUPFAM" id="SSF81593">
    <property type="entry name" value="Nucleotidyltransferase substrate binding subunit/domain"/>
    <property type="match status" value="1"/>
</dbReference>
<protein>
    <submittedName>
        <fullName evidence="2">HEPN domain-containing protein</fullName>
    </submittedName>
</protein>
<dbReference type="EMBL" id="FWYB01000002">
    <property type="protein sequence ID" value="SMC73730.1"/>
    <property type="molecule type" value="Genomic_DNA"/>
</dbReference>
<dbReference type="STRING" id="475255.SAMN04488101_102592"/>
<dbReference type="AlphaFoldDB" id="A0A1W2BLI8"/>
<dbReference type="InterPro" id="IPR007842">
    <property type="entry name" value="HEPN_dom"/>
</dbReference>
<reference evidence="2 3" key="1">
    <citation type="submission" date="2017-04" db="EMBL/GenBank/DDBJ databases">
        <authorList>
            <person name="Afonso C.L."/>
            <person name="Miller P.J."/>
            <person name="Scott M.A."/>
            <person name="Spackman E."/>
            <person name="Goraichik I."/>
            <person name="Dimitrov K.M."/>
            <person name="Suarez D.L."/>
            <person name="Swayne D.E."/>
        </authorList>
    </citation>
    <scope>NUCLEOTIDE SEQUENCE [LARGE SCALE GENOMIC DNA]</scope>
    <source>
        <strain evidence="2 3">DSM 19625</strain>
    </source>
</reference>
<dbReference type="PROSITE" id="PS50910">
    <property type="entry name" value="HEPN"/>
    <property type="match status" value="1"/>
</dbReference>
<evidence type="ECO:0000313" key="3">
    <source>
        <dbReference type="Proteomes" id="UP000192678"/>
    </source>
</evidence>
<feature type="domain" description="HEPN" evidence="1">
    <location>
        <begin position="150"/>
        <end position="270"/>
    </location>
</feature>
<sequence length="293" mass="33347">MKRNSVPKPLNEVHFKELILSLAKKFDPLQIICFSRRFSSAEINGCFTGGSLVQSGHYALLMVTESQSRIDHEVQDYANAHYKQGTVTILCHSKASIEEAIKANSRFFIGVYTSGELLYSQNGLPEFDFEISFIPLNAAEGAQKHFNHRLPLAEGFLHGAVQCLLKDQHKVCVFMLHQAMEQACIALIRVHIGYRLEMHNLHRLLRLSLCFSEKPYGLFVTGNVSDDRLFDMLIKSYSQARYKDSFSVDKQDAELLYDRVSAFLTLVREMCESKIAELQQQGEVYENALLKEA</sequence>
<dbReference type="Gene3D" id="1.20.120.330">
    <property type="entry name" value="Nucleotidyltransferases domain 2"/>
    <property type="match status" value="1"/>
</dbReference>
<dbReference type="Proteomes" id="UP000192678">
    <property type="component" value="Unassembled WGS sequence"/>
</dbReference>
<dbReference type="SMART" id="SM00748">
    <property type="entry name" value="HEPN"/>
    <property type="match status" value="1"/>
</dbReference>
<proteinExistence type="predicted"/>